<dbReference type="Proteomes" id="UP000535501">
    <property type="component" value="Unassembled WGS sequence"/>
</dbReference>
<name>A0A7W9Z1Z4_9HYPH</name>
<evidence type="ECO:0000259" key="1">
    <source>
        <dbReference type="Pfam" id="PF08401"/>
    </source>
</evidence>
<dbReference type="RefSeq" id="WP_077546227.1">
    <property type="nucleotide sequence ID" value="NZ_JACHEJ010000041.1"/>
</dbReference>
<dbReference type="InterPro" id="IPR017113">
    <property type="entry name" value="Antirestriction_ArdC"/>
</dbReference>
<organism evidence="3 4">
    <name type="scientific">Pseudorhizobium flavum</name>
    <dbReference type="NCBI Taxonomy" id="1335061"/>
    <lineage>
        <taxon>Bacteria</taxon>
        <taxon>Pseudomonadati</taxon>
        <taxon>Pseudomonadota</taxon>
        <taxon>Alphaproteobacteria</taxon>
        <taxon>Hyphomicrobiales</taxon>
        <taxon>Rhizobiaceae</taxon>
        <taxon>Rhizobium/Agrobacterium group</taxon>
        <taxon>Pseudorhizobium</taxon>
    </lineage>
</organism>
<dbReference type="AlphaFoldDB" id="A0A7W9Z1Z4"/>
<dbReference type="InterPro" id="IPR041459">
    <property type="entry name" value="MPTase-PolyVal"/>
</dbReference>
<feature type="domain" description="N-terminal" evidence="1">
    <location>
        <begin position="5"/>
        <end position="119"/>
    </location>
</feature>
<proteinExistence type="predicted"/>
<gene>
    <name evidence="3" type="ORF">HNQ75_004554</name>
</gene>
<dbReference type="EMBL" id="JACHEJ010000041">
    <property type="protein sequence ID" value="MBB6182565.1"/>
    <property type="molecule type" value="Genomic_DNA"/>
</dbReference>
<dbReference type="Pfam" id="PF08401">
    <property type="entry name" value="ArdcN"/>
    <property type="match status" value="1"/>
</dbReference>
<dbReference type="Pfam" id="PF18818">
    <property type="entry name" value="MPTase-PolyVal"/>
    <property type="match status" value="1"/>
</dbReference>
<protein>
    <submittedName>
        <fullName evidence="3">Antirestriction protein ArdC</fullName>
    </submittedName>
</protein>
<dbReference type="InterPro" id="IPR013610">
    <property type="entry name" value="ArdC_N"/>
</dbReference>
<evidence type="ECO:0000313" key="3">
    <source>
        <dbReference type="EMBL" id="MBB6182565.1"/>
    </source>
</evidence>
<comment type="caution">
    <text evidence="3">The sequence shown here is derived from an EMBL/GenBank/DDBJ whole genome shotgun (WGS) entry which is preliminary data.</text>
</comment>
<accession>A0A7W9Z1Z4</accession>
<feature type="domain" description="Polyvalent protein metallopeptidase" evidence="2">
    <location>
        <begin position="148"/>
        <end position="273"/>
    </location>
</feature>
<evidence type="ECO:0000313" key="4">
    <source>
        <dbReference type="Proteomes" id="UP000535501"/>
    </source>
</evidence>
<dbReference type="GO" id="GO:0003697">
    <property type="term" value="F:single-stranded DNA binding"/>
    <property type="evidence" value="ECO:0007669"/>
    <property type="project" value="InterPro"/>
</dbReference>
<keyword evidence="4" id="KW-1185">Reference proteome</keyword>
<dbReference type="PIRSF" id="PIRSF037112">
    <property type="entry name" value="Antirestriction_ArdC"/>
    <property type="match status" value="1"/>
</dbReference>
<evidence type="ECO:0000259" key="2">
    <source>
        <dbReference type="Pfam" id="PF18818"/>
    </source>
</evidence>
<sequence>MQSVKDTYQRITDTIIQQLEAGTKPWIRPWRGNRRRSATPLRASGEAYRGINVVMLWLSGQLAGYDENTWMTYRQAQELGAQVRKGEQGTLVVKYGTFTPKEQEADDRAIPYLKGYTVFNVEQIDNLPDHFKSPAEAAPIEPVPVIDHVETFIRATGAKIAYGGKQACYRPGLDDIQMPERGRFLSEVHLYSTIFHELGHWSGAKSRLDRDLSGRFGSETYAMEELIAEISAAFVCADLGIEHDPRDNAATYVENWLKVLKQDSRAVITAAAKAQAVADYLRTLNLSNSTDCHPRS</sequence>
<reference evidence="3 4" key="1">
    <citation type="submission" date="2020-08" db="EMBL/GenBank/DDBJ databases">
        <title>Genomic Encyclopedia of Type Strains, Phase IV (KMG-IV): sequencing the most valuable type-strain genomes for metagenomic binning, comparative biology and taxonomic classification.</title>
        <authorList>
            <person name="Goeker M."/>
        </authorList>
    </citation>
    <scope>NUCLEOTIDE SEQUENCE [LARGE SCALE GENOMIC DNA]</scope>
    <source>
        <strain evidence="3 4">DSM 102134</strain>
    </source>
</reference>